<dbReference type="EMBL" id="CP042913">
    <property type="protein sequence ID" value="QEG36400.1"/>
    <property type="molecule type" value="Genomic_DNA"/>
</dbReference>
<gene>
    <name evidence="1" type="ORF">Pr1d_37140</name>
</gene>
<reference evidence="1 2" key="1">
    <citation type="submission" date="2019-08" db="EMBL/GenBank/DDBJ databases">
        <title>Deep-cultivation of Planctomycetes and their phenomic and genomic characterization uncovers novel biology.</title>
        <authorList>
            <person name="Wiegand S."/>
            <person name="Jogler M."/>
            <person name="Boedeker C."/>
            <person name="Pinto D."/>
            <person name="Vollmers J."/>
            <person name="Rivas-Marin E."/>
            <person name="Kohn T."/>
            <person name="Peeters S.H."/>
            <person name="Heuer A."/>
            <person name="Rast P."/>
            <person name="Oberbeckmann S."/>
            <person name="Bunk B."/>
            <person name="Jeske O."/>
            <person name="Meyerdierks A."/>
            <person name="Storesund J.E."/>
            <person name="Kallscheuer N."/>
            <person name="Luecker S."/>
            <person name="Lage O.M."/>
            <person name="Pohl T."/>
            <person name="Merkel B.J."/>
            <person name="Hornburger P."/>
            <person name="Mueller R.-W."/>
            <person name="Bruemmer F."/>
            <person name="Labrenz M."/>
            <person name="Spormann A.M."/>
            <person name="Op den Camp H."/>
            <person name="Overmann J."/>
            <person name="Amann R."/>
            <person name="Jetten M.S.M."/>
            <person name="Mascher T."/>
            <person name="Medema M.H."/>
            <person name="Devos D.P."/>
            <person name="Kaster A.-K."/>
            <person name="Ovreas L."/>
            <person name="Rohde M."/>
            <person name="Galperin M.Y."/>
            <person name="Jogler C."/>
        </authorList>
    </citation>
    <scope>NUCLEOTIDE SEQUENCE [LARGE SCALE GENOMIC DNA]</scope>
    <source>
        <strain evidence="1 2">Pr1d</strain>
    </source>
</reference>
<accession>A0A5B9QFG0</accession>
<sequence>MNLTFDNDRTTTVDDDTKSCLNEKLAAYFAAGGAMATALSSKAQAVIVGSTTEQPFGINGDVNIDFNSDGQIDYQIDHDRVDLGSGNSVDYLQVDKNDSTSETNPLAIPGIFDTFPANGNPLNSTFDAKYVTPTGTQGDYPAALTAGTSIGPTSNLDFQEGSGFNGSQIIRANRLIDEDAGQVDMVLGGTAAGDIAIPTNGPNFLGLGGQVRYLGVQMKLQGDPNPLTYGWIGIRIDNEADATGSVVGYAYETSGNRIIAGQIPEPATIMTAGFAAAALFGGRLLRRVKCGWNK</sequence>
<dbReference type="KEGG" id="bgok:Pr1d_37140"/>
<organism evidence="1 2">
    <name type="scientific">Bythopirellula goksoeyrii</name>
    <dbReference type="NCBI Taxonomy" id="1400387"/>
    <lineage>
        <taxon>Bacteria</taxon>
        <taxon>Pseudomonadati</taxon>
        <taxon>Planctomycetota</taxon>
        <taxon>Planctomycetia</taxon>
        <taxon>Pirellulales</taxon>
        <taxon>Lacipirellulaceae</taxon>
        <taxon>Bythopirellula</taxon>
    </lineage>
</organism>
<evidence type="ECO:0000313" key="1">
    <source>
        <dbReference type="EMBL" id="QEG36400.1"/>
    </source>
</evidence>
<keyword evidence="2" id="KW-1185">Reference proteome</keyword>
<dbReference type="RefSeq" id="WP_148074747.1">
    <property type="nucleotide sequence ID" value="NZ_CP042913.1"/>
</dbReference>
<dbReference type="AlphaFoldDB" id="A0A5B9QFG0"/>
<proteinExistence type="predicted"/>
<evidence type="ECO:0000313" key="2">
    <source>
        <dbReference type="Proteomes" id="UP000323917"/>
    </source>
</evidence>
<name>A0A5B9QFG0_9BACT</name>
<dbReference type="OrthoDB" id="279237at2"/>
<dbReference type="Proteomes" id="UP000323917">
    <property type="component" value="Chromosome"/>
</dbReference>
<protein>
    <submittedName>
        <fullName evidence="1">Uncharacterized protein</fullName>
    </submittedName>
</protein>